<feature type="binding site" evidence="5">
    <location>
        <position position="120"/>
    </location>
    <ligand>
        <name>Ca(2+)</name>
        <dbReference type="ChEBI" id="CHEBI:29108"/>
        <label>3</label>
    </ligand>
</feature>
<dbReference type="GO" id="GO:0005615">
    <property type="term" value="C:extracellular space"/>
    <property type="evidence" value="ECO:0007669"/>
    <property type="project" value="TreeGrafter"/>
</dbReference>
<dbReference type="Proteomes" id="UP000038040">
    <property type="component" value="Unplaced"/>
</dbReference>
<dbReference type="WBParaSite" id="DME_0000115101-mRNA-1">
    <property type="protein sequence ID" value="DME_0000115101-mRNA-1"/>
    <property type="gene ID" value="DME_0000115101"/>
</dbReference>
<keyword evidence="4 5" id="KW-0862">Zinc</keyword>
<dbReference type="InterPro" id="IPR024079">
    <property type="entry name" value="MetalloPept_cat_dom_sf"/>
</dbReference>
<dbReference type="Pfam" id="PF00413">
    <property type="entry name" value="Peptidase_M10"/>
    <property type="match status" value="1"/>
</dbReference>
<dbReference type="InterPro" id="IPR001818">
    <property type="entry name" value="Pept_M10_metallopeptidase"/>
</dbReference>
<feature type="binding site" evidence="5">
    <location>
        <position position="137"/>
    </location>
    <ligand>
        <name>Zn(2+)</name>
        <dbReference type="ChEBI" id="CHEBI:29105"/>
        <label>1</label>
    </ligand>
</feature>
<organism evidence="8 10">
    <name type="scientific">Dracunculus medinensis</name>
    <name type="common">Guinea worm</name>
    <dbReference type="NCBI Taxonomy" id="318479"/>
    <lineage>
        <taxon>Eukaryota</taxon>
        <taxon>Metazoa</taxon>
        <taxon>Ecdysozoa</taxon>
        <taxon>Nematoda</taxon>
        <taxon>Chromadorea</taxon>
        <taxon>Rhabditida</taxon>
        <taxon>Spirurina</taxon>
        <taxon>Dracunculoidea</taxon>
        <taxon>Dracunculidae</taxon>
        <taxon>Dracunculus</taxon>
    </lineage>
</organism>
<evidence type="ECO:0000256" key="2">
    <source>
        <dbReference type="ARBA" id="ARBA00022723"/>
    </source>
</evidence>
<dbReference type="STRING" id="318479.A0A0N4U358"/>
<dbReference type="Gene3D" id="3.40.390.10">
    <property type="entry name" value="Collagenase (Catalytic Domain)"/>
    <property type="match status" value="1"/>
</dbReference>
<keyword evidence="2 5" id="KW-0479">Metal-binding</keyword>
<feature type="binding site" evidence="5">
    <location>
        <position position="139"/>
    </location>
    <ligand>
        <name>Ca(2+)</name>
        <dbReference type="ChEBI" id="CHEBI:29108"/>
        <label>3</label>
    </ligand>
</feature>
<feature type="binding site" evidence="5">
    <location>
        <position position="119"/>
    </location>
    <ligand>
        <name>Ca(2+)</name>
        <dbReference type="ChEBI" id="CHEBI:29108"/>
        <label>3</label>
    </ligand>
</feature>
<dbReference type="PANTHER" id="PTHR10201">
    <property type="entry name" value="MATRIX METALLOPROTEINASE"/>
    <property type="match status" value="1"/>
</dbReference>
<dbReference type="PANTHER" id="PTHR10201:SF295">
    <property type="entry name" value="PEPTIDASE METALLOPEPTIDASE DOMAIN-CONTAINING PROTEIN"/>
    <property type="match status" value="1"/>
</dbReference>
<dbReference type="GO" id="GO:0004222">
    <property type="term" value="F:metalloendopeptidase activity"/>
    <property type="evidence" value="ECO:0007669"/>
    <property type="project" value="InterPro"/>
</dbReference>
<feature type="binding site" evidence="5">
    <location>
        <position position="127"/>
    </location>
    <ligand>
        <name>Zn(2+)</name>
        <dbReference type="ChEBI" id="CHEBI:29105"/>
        <label>1</label>
    </ligand>
</feature>
<dbReference type="GO" id="GO:0030198">
    <property type="term" value="P:extracellular matrix organization"/>
    <property type="evidence" value="ECO:0007669"/>
    <property type="project" value="TreeGrafter"/>
</dbReference>
<name>A0A0N4U358_DRAME</name>
<dbReference type="AlphaFoldDB" id="A0A0N4U358"/>
<keyword evidence="3" id="KW-0378">Hydrolase</keyword>
<evidence type="ECO:0000256" key="3">
    <source>
        <dbReference type="ARBA" id="ARBA00022801"/>
    </source>
</evidence>
<evidence type="ECO:0000256" key="5">
    <source>
        <dbReference type="PIRSR" id="PIRSR621190-2"/>
    </source>
</evidence>
<feature type="binding site" evidence="5">
    <location>
        <position position="142"/>
    </location>
    <ligand>
        <name>Ca(2+)</name>
        <dbReference type="ChEBI" id="CHEBI:29108"/>
        <label>3</label>
    </ligand>
</feature>
<dbReference type="SUPFAM" id="SSF55486">
    <property type="entry name" value="Metalloproteases ('zincins'), catalytic domain"/>
    <property type="match status" value="1"/>
</dbReference>
<dbReference type="PRINTS" id="PR00138">
    <property type="entry name" value="MATRIXIN"/>
</dbReference>
<keyword evidence="9" id="KW-1185">Reference proteome</keyword>
<evidence type="ECO:0000256" key="1">
    <source>
        <dbReference type="ARBA" id="ARBA00022670"/>
    </source>
</evidence>
<comment type="cofactor">
    <cofactor evidence="5">
        <name>Zn(2+)</name>
        <dbReference type="ChEBI" id="CHEBI:29105"/>
    </cofactor>
    <text evidence="5">Binds 2 Zn(2+) ions per subunit.</text>
</comment>
<keyword evidence="5" id="KW-0106">Calcium</keyword>
<evidence type="ECO:0000313" key="7">
    <source>
        <dbReference type="EMBL" id="VDN55538.1"/>
    </source>
</evidence>
<dbReference type="GO" id="GO:0006508">
    <property type="term" value="P:proteolysis"/>
    <property type="evidence" value="ECO:0007669"/>
    <property type="project" value="UniProtKB-KW"/>
</dbReference>
<feature type="domain" description="Peptidase M10 metallopeptidase" evidence="6">
    <location>
        <begin position="41"/>
        <end position="159"/>
    </location>
</feature>
<accession>A0A0N4U358</accession>
<dbReference type="GO" id="GO:0030574">
    <property type="term" value="P:collagen catabolic process"/>
    <property type="evidence" value="ECO:0007669"/>
    <property type="project" value="TreeGrafter"/>
</dbReference>
<feature type="binding site" evidence="5">
    <location>
        <position position="112"/>
    </location>
    <ligand>
        <name>Zn(2+)</name>
        <dbReference type="ChEBI" id="CHEBI:29105"/>
        <label>1</label>
    </ligand>
</feature>
<dbReference type="EMBL" id="UYYG01001152">
    <property type="protein sequence ID" value="VDN55538.1"/>
    <property type="molecule type" value="Genomic_DNA"/>
</dbReference>
<comment type="cofactor">
    <cofactor evidence="5">
        <name>Ca(2+)</name>
        <dbReference type="ChEBI" id="CHEBI:29108"/>
    </cofactor>
    <text evidence="5">Can bind about 5 Ca(2+) ions per subunit.</text>
</comment>
<feature type="binding site" evidence="5">
    <location>
        <position position="142"/>
    </location>
    <ligand>
        <name>Ca(2+)</name>
        <dbReference type="ChEBI" id="CHEBI:29108"/>
        <label>1</label>
    </ligand>
</feature>
<dbReference type="Proteomes" id="UP000274756">
    <property type="component" value="Unassembled WGS sequence"/>
</dbReference>
<evidence type="ECO:0000256" key="4">
    <source>
        <dbReference type="ARBA" id="ARBA00022833"/>
    </source>
</evidence>
<dbReference type="OrthoDB" id="406838at2759"/>
<sequence length="163" mass="19082">MSELNIDNDLVEYSYQKQRICNVQMDEHNVYKRYVLNEKKWPTDKISWSFRDPFHLIKKQIQFYSIKKLIENALKLWSEASNGTLNFQDKSPLYGFNDQIGNLDIFFAKYDHGDKESFDGLGGIVAHSTYPLSGMIHFDGSEIWSTNGQNDDRLDLRYVCLPL</sequence>
<proteinExistence type="predicted"/>
<gene>
    <name evidence="7" type="ORF">DME_LOCUS5511</name>
</gene>
<evidence type="ECO:0000313" key="10">
    <source>
        <dbReference type="WBParaSite" id="DME_0000115101-mRNA-1"/>
    </source>
</evidence>
<evidence type="ECO:0000313" key="9">
    <source>
        <dbReference type="Proteomes" id="UP000274756"/>
    </source>
</evidence>
<dbReference type="GO" id="GO:0008270">
    <property type="term" value="F:zinc ion binding"/>
    <property type="evidence" value="ECO:0007669"/>
    <property type="project" value="InterPro"/>
</dbReference>
<reference evidence="7 9" key="2">
    <citation type="submission" date="2018-11" db="EMBL/GenBank/DDBJ databases">
        <authorList>
            <consortium name="Pathogen Informatics"/>
        </authorList>
    </citation>
    <scope>NUCLEOTIDE SEQUENCE [LARGE SCALE GENOMIC DNA]</scope>
</reference>
<feature type="binding site" evidence="5">
    <location>
        <position position="114"/>
    </location>
    <ligand>
        <name>Zn(2+)</name>
        <dbReference type="ChEBI" id="CHEBI:29105"/>
        <label>1</label>
    </ligand>
</feature>
<evidence type="ECO:0000313" key="8">
    <source>
        <dbReference type="Proteomes" id="UP000038040"/>
    </source>
</evidence>
<keyword evidence="1" id="KW-0645">Protease</keyword>
<dbReference type="InterPro" id="IPR021190">
    <property type="entry name" value="Pept_M10A"/>
</dbReference>
<evidence type="ECO:0000259" key="6">
    <source>
        <dbReference type="Pfam" id="PF00413"/>
    </source>
</evidence>
<protein>
    <submittedName>
        <fullName evidence="10">Peptidase_M10 domain-containing protein</fullName>
    </submittedName>
</protein>
<reference evidence="10" key="1">
    <citation type="submission" date="2017-02" db="UniProtKB">
        <authorList>
            <consortium name="WormBaseParasite"/>
        </authorList>
    </citation>
    <scope>IDENTIFICATION</scope>
</reference>
<dbReference type="GO" id="GO:0031012">
    <property type="term" value="C:extracellular matrix"/>
    <property type="evidence" value="ECO:0007669"/>
    <property type="project" value="InterPro"/>
</dbReference>